<feature type="compositionally biased region" description="Polar residues" evidence="1">
    <location>
        <begin position="1"/>
        <end position="13"/>
    </location>
</feature>
<dbReference type="STRING" id="1088818.A0A2I0AVQ2"/>
<sequence length="505" mass="53335">MTSAVNPTLSPRSSRAIGNLSSPWSHVVRGEQESSAGAGAGAGAGVVTPSSPSATPIPSPELSCRSPRKHSTDSTQLPLYCGDPVHGGDGNVADAASTNQGKKPVWNVPSNGSIEGGSIIDTMSWPALSEAARASPKSSSSDSLPILSDGSMSAQPQAFVASSPSPKHGSSNQKPNSGQSTQSSARHKTMKRGSPNGGQALPSLMPITTEAYQSMPDKQPSPLSSTQGLPNRNNSDNNSWDHGAKAGGSSSQAHGGNDHQRGYNGGRKGSSGHHNNNRRDPERGGYEWSHRNFSRDAHIQPPHQQRGVRPYLRPPPVAAAPFIVPPPPLSPFANHMGFPGISAVWSFSTKVEYTMSFLGFAPAHDIAPQQRMSASAEVSRPIGSSSSIIGHSIKAIQSLYRLTNLIDHMGDRIRKRNDWGSWLLPYANPIGSAPTIQSPTTAAYDALAAQVANVVLEDSHNSNRIRISGHDEIALARSASGNLNYQSTDSDRSSNVRNPTRIDTM</sequence>
<proteinExistence type="predicted"/>
<feature type="compositionally biased region" description="Polar residues" evidence="1">
    <location>
        <begin position="152"/>
        <end position="184"/>
    </location>
</feature>
<feature type="compositionally biased region" description="Basic and acidic residues" evidence="1">
    <location>
        <begin position="277"/>
        <end position="288"/>
    </location>
</feature>
<evidence type="ECO:0000313" key="3">
    <source>
        <dbReference type="Proteomes" id="UP000236161"/>
    </source>
</evidence>
<organism evidence="2 3">
    <name type="scientific">Apostasia shenzhenica</name>
    <dbReference type="NCBI Taxonomy" id="1088818"/>
    <lineage>
        <taxon>Eukaryota</taxon>
        <taxon>Viridiplantae</taxon>
        <taxon>Streptophyta</taxon>
        <taxon>Embryophyta</taxon>
        <taxon>Tracheophyta</taxon>
        <taxon>Spermatophyta</taxon>
        <taxon>Magnoliopsida</taxon>
        <taxon>Liliopsida</taxon>
        <taxon>Asparagales</taxon>
        <taxon>Orchidaceae</taxon>
        <taxon>Apostasioideae</taxon>
        <taxon>Apostasia</taxon>
    </lineage>
</organism>
<gene>
    <name evidence="2" type="ORF">AXF42_Ash018084</name>
</gene>
<feature type="compositionally biased region" description="Polar residues" evidence="1">
    <location>
        <begin position="495"/>
        <end position="505"/>
    </location>
</feature>
<dbReference type="Proteomes" id="UP000236161">
    <property type="component" value="Unassembled WGS sequence"/>
</dbReference>
<evidence type="ECO:0000313" key="2">
    <source>
        <dbReference type="EMBL" id="PKA59617.1"/>
    </source>
</evidence>
<feature type="compositionally biased region" description="Polar residues" evidence="1">
    <location>
        <begin position="221"/>
        <end position="240"/>
    </location>
</feature>
<feature type="compositionally biased region" description="Low complexity" evidence="1">
    <location>
        <begin position="135"/>
        <end position="151"/>
    </location>
</feature>
<feature type="region of interest" description="Disordered" evidence="1">
    <location>
        <begin position="1"/>
        <end position="111"/>
    </location>
</feature>
<dbReference type="OrthoDB" id="340227at2759"/>
<reference evidence="2 3" key="1">
    <citation type="journal article" date="2017" name="Nature">
        <title>The Apostasia genome and the evolution of orchids.</title>
        <authorList>
            <person name="Zhang G.Q."/>
            <person name="Liu K.W."/>
            <person name="Li Z."/>
            <person name="Lohaus R."/>
            <person name="Hsiao Y.Y."/>
            <person name="Niu S.C."/>
            <person name="Wang J.Y."/>
            <person name="Lin Y.C."/>
            <person name="Xu Q."/>
            <person name="Chen L.J."/>
            <person name="Yoshida K."/>
            <person name="Fujiwara S."/>
            <person name="Wang Z.W."/>
            <person name="Zhang Y.Q."/>
            <person name="Mitsuda N."/>
            <person name="Wang M."/>
            <person name="Liu G.H."/>
            <person name="Pecoraro L."/>
            <person name="Huang H.X."/>
            <person name="Xiao X.J."/>
            <person name="Lin M."/>
            <person name="Wu X.Y."/>
            <person name="Wu W.L."/>
            <person name="Chen Y.Y."/>
            <person name="Chang S.B."/>
            <person name="Sakamoto S."/>
            <person name="Ohme-Takagi M."/>
            <person name="Yagi M."/>
            <person name="Zeng S.J."/>
            <person name="Shen C.Y."/>
            <person name="Yeh C.M."/>
            <person name="Luo Y.B."/>
            <person name="Tsai W.C."/>
            <person name="Van de Peer Y."/>
            <person name="Liu Z.J."/>
        </authorList>
    </citation>
    <scope>NUCLEOTIDE SEQUENCE [LARGE SCALE GENOMIC DNA]</scope>
    <source>
        <strain evidence="3">cv. Shenzhen</strain>
        <tissue evidence="2">Stem</tissue>
    </source>
</reference>
<accession>A0A2I0AVQ2</accession>
<name>A0A2I0AVQ2_9ASPA</name>
<keyword evidence="3" id="KW-1185">Reference proteome</keyword>
<evidence type="ECO:0000256" key="1">
    <source>
        <dbReference type="SAM" id="MobiDB-lite"/>
    </source>
</evidence>
<feature type="region of interest" description="Disordered" evidence="1">
    <location>
        <begin position="131"/>
        <end position="288"/>
    </location>
</feature>
<feature type="region of interest" description="Disordered" evidence="1">
    <location>
        <begin position="484"/>
        <end position="505"/>
    </location>
</feature>
<dbReference type="AlphaFoldDB" id="A0A2I0AVQ2"/>
<protein>
    <submittedName>
        <fullName evidence="2">Uncharacterized protein</fullName>
    </submittedName>
</protein>
<dbReference type="EMBL" id="KZ451947">
    <property type="protein sequence ID" value="PKA59617.1"/>
    <property type="molecule type" value="Genomic_DNA"/>
</dbReference>